<evidence type="ECO:0000313" key="2">
    <source>
        <dbReference type="Proteomes" id="UP000015106"/>
    </source>
</evidence>
<reference evidence="2" key="1">
    <citation type="journal article" date="2013" name="Nature">
        <title>Draft genome of the wheat A-genome progenitor Triticum urartu.</title>
        <authorList>
            <person name="Ling H.Q."/>
            <person name="Zhao S."/>
            <person name="Liu D."/>
            <person name="Wang J."/>
            <person name="Sun H."/>
            <person name="Zhang C."/>
            <person name="Fan H."/>
            <person name="Li D."/>
            <person name="Dong L."/>
            <person name="Tao Y."/>
            <person name="Gao C."/>
            <person name="Wu H."/>
            <person name="Li Y."/>
            <person name="Cui Y."/>
            <person name="Guo X."/>
            <person name="Zheng S."/>
            <person name="Wang B."/>
            <person name="Yu K."/>
            <person name="Liang Q."/>
            <person name="Yang W."/>
            <person name="Lou X."/>
            <person name="Chen J."/>
            <person name="Feng M."/>
            <person name="Jian J."/>
            <person name="Zhang X."/>
            <person name="Luo G."/>
            <person name="Jiang Y."/>
            <person name="Liu J."/>
            <person name="Wang Z."/>
            <person name="Sha Y."/>
            <person name="Zhang B."/>
            <person name="Wu H."/>
            <person name="Tang D."/>
            <person name="Shen Q."/>
            <person name="Xue P."/>
            <person name="Zou S."/>
            <person name="Wang X."/>
            <person name="Liu X."/>
            <person name="Wang F."/>
            <person name="Yang Y."/>
            <person name="An X."/>
            <person name="Dong Z."/>
            <person name="Zhang K."/>
            <person name="Zhang X."/>
            <person name="Luo M.C."/>
            <person name="Dvorak J."/>
            <person name="Tong Y."/>
            <person name="Wang J."/>
            <person name="Yang H."/>
            <person name="Li Z."/>
            <person name="Wang D."/>
            <person name="Zhang A."/>
            <person name="Wang J."/>
        </authorList>
    </citation>
    <scope>NUCLEOTIDE SEQUENCE</scope>
    <source>
        <strain evidence="2">cv. G1812</strain>
    </source>
</reference>
<evidence type="ECO:0000313" key="1">
    <source>
        <dbReference type="EnsemblPlants" id="TuG1812G0700000876.01.T01"/>
    </source>
</evidence>
<dbReference type="AlphaFoldDB" id="A0A8R7QUW6"/>
<proteinExistence type="predicted"/>
<keyword evidence="2" id="KW-1185">Reference proteome</keyword>
<reference evidence="1" key="2">
    <citation type="submission" date="2018-03" db="EMBL/GenBank/DDBJ databases">
        <title>The Triticum urartu genome reveals the dynamic nature of wheat genome evolution.</title>
        <authorList>
            <person name="Ling H."/>
            <person name="Ma B."/>
            <person name="Shi X."/>
            <person name="Liu H."/>
            <person name="Dong L."/>
            <person name="Sun H."/>
            <person name="Cao Y."/>
            <person name="Gao Q."/>
            <person name="Zheng S."/>
            <person name="Li Y."/>
            <person name="Yu Y."/>
            <person name="Du H."/>
            <person name="Qi M."/>
            <person name="Li Y."/>
            <person name="Yu H."/>
            <person name="Cui Y."/>
            <person name="Wang N."/>
            <person name="Chen C."/>
            <person name="Wu H."/>
            <person name="Zhao Y."/>
            <person name="Zhang J."/>
            <person name="Li Y."/>
            <person name="Zhou W."/>
            <person name="Zhang B."/>
            <person name="Hu W."/>
            <person name="Eijk M."/>
            <person name="Tang J."/>
            <person name="Witsenboer H."/>
            <person name="Zhao S."/>
            <person name="Li Z."/>
            <person name="Zhang A."/>
            <person name="Wang D."/>
            <person name="Liang C."/>
        </authorList>
    </citation>
    <scope>NUCLEOTIDE SEQUENCE [LARGE SCALE GENOMIC DNA]</scope>
    <source>
        <strain evidence="1">cv. G1812</strain>
    </source>
</reference>
<dbReference type="Gramene" id="TuG1812G0700000876.01.T01">
    <property type="protein sequence ID" value="TuG1812G0700000876.01.T01"/>
    <property type="gene ID" value="TuG1812G0700000876.01"/>
</dbReference>
<name>A0A8R7QUW6_TRIUA</name>
<dbReference type="Proteomes" id="UP000015106">
    <property type="component" value="Chromosome 7"/>
</dbReference>
<dbReference type="EnsemblPlants" id="TuG1812G0700000876.01.T01">
    <property type="protein sequence ID" value="TuG1812G0700000876.01.T01"/>
    <property type="gene ID" value="TuG1812G0700000876.01"/>
</dbReference>
<protein>
    <submittedName>
        <fullName evidence="1">Uncharacterized protein</fullName>
    </submittedName>
</protein>
<sequence length="86" mass="9457">MAALRKTMMDMFAGPAAELLRPDQHLLPELAALKKTLQDTRRDLPTPEPWWLPEHLAARKTALAGQETTAALCEAVEALHGDLDAD</sequence>
<accession>A0A8R7QUW6</accession>
<reference evidence="1" key="3">
    <citation type="submission" date="2022-06" db="UniProtKB">
        <authorList>
            <consortium name="EnsemblPlants"/>
        </authorList>
    </citation>
    <scope>IDENTIFICATION</scope>
</reference>
<organism evidence="1 2">
    <name type="scientific">Triticum urartu</name>
    <name type="common">Red wild einkorn</name>
    <name type="synonym">Crithodium urartu</name>
    <dbReference type="NCBI Taxonomy" id="4572"/>
    <lineage>
        <taxon>Eukaryota</taxon>
        <taxon>Viridiplantae</taxon>
        <taxon>Streptophyta</taxon>
        <taxon>Embryophyta</taxon>
        <taxon>Tracheophyta</taxon>
        <taxon>Spermatophyta</taxon>
        <taxon>Magnoliopsida</taxon>
        <taxon>Liliopsida</taxon>
        <taxon>Poales</taxon>
        <taxon>Poaceae</taxon>
        <taxon>BOP clade</taxon>
        <taxon>Pooideae</taxon>
        <taxon>Triticodae</taxon>
        <taxon>Triticeae</taxon>
        <taxon>Triticinae</taxon>
        <taxon>Triticum</taxon>
    </lineage>
</organism>